<dbReference type="Gene3D" id="3.40.630.30">
    <property type="match status" value="1"/>
</dbReference>
<evidence type="ECO:0000313" key="1">
    <source>
        <dbReference type="EMBL" id="KFL31399.1"/>
    </source>
</evidence>
<accession>A0A087M3E6</accession>
<reference evidence="1 2" key="1">
    <citation type="submission" date="2014-08" db="EMBL/GenBank/DDBJ databases">
        <authorList>
            <person name="Hassan Y.I."/>
            <person name="Lepp D."/>
            <person name="Zhou T."/>
        </authorList>
    </citation>
    <scope>NUCLEOTIDE SEQUENCE [LARGE SCALE GENOMIC DNA]</scope>
    <source>
        <strain evidence="1 2">IFO13584</strain>
    </source>
</reference>
<dbReference type="Proteomes" id="UP000028981">
    <property type="component" value="Unassembled WGS sequence"/>
</dbReference>
<sequence>MAQCCAAVLEYWMLMGHRQVGGIQDRKWLALWRLMGWKVHIHGDAIDIDGAPWLPAYFDVTESALEGARRIGQVSGPILSQ</sequence>
<protein>
    <submittedName>
        <fullName evidence="1">Uncharacterized protein</fullName>
    </submittedName>
</protein>
<name>A0A087M3E6_9HYPH</name>
<dbReference type="EMBL" id="JQGC01000006">
    <property type="protein sequence ID" value="KFL31399.1"/>
    <property type="molecule type" value="Genomic_DNA"/>
</dbReference>
<evidence type="ECO:0000313" key="2">
    <source>
        <dbReference type="Proteomes" id="UP000028981"/>
    </source>
</evidence>
<comment type="caution">
    <text evidence="1">The sequence shown here is derived from an EMBL/GenBank/DDBJ whole genome shotgun (WGS) entry which is preliminary data.</text>
</comment>
<organism evidence="1 2">
    <name type="scientific">Devosia riboflavina</name>
    <dbReference type="NCBI Taxonomy" id="46914"/>
    <lineage>
        <taxon>Bacteria</taxon>
        <taxon>Pseudomonadati</taxon>
        <taxon>Pseudomonadota</taxon>
        <taxon>Alphaproteobacteria</taxon>
        <taxon>Hyphomicrobiales</taxon>
        <taxon>Devosiaceae</taxon>
        <taxon>Devosia</taxon>
    </lineage>
</organism>
<gene>
    <name evidence="1" type="ORF">JP75_07495</name>
</gene>
<keyword evidence="2" id="KW-1185">Reference proteome</keyword>
<proteinExistence type="predicted"/>
<dbReference type="AlphaFoldDB" id="A0A087M3E6"/>